<reference evidence="1" key="1">
    <citation type="submission" date="2020-05" db="EMBL/GenBank/DDBJ databases">
        <title>Large-scale comparative analyses of tick genomes elucidate their genetic diversity and vector capacities.</title>
        <authorList>
            <person name="Jia N."/>
            <person name="Wang J."/>
            <person name="Shi W."/>
            <person name="Du L."/>
            <person name="Sun Y."/>
            <person name="Zhan W."/>
            <person name="Jiang J."/>
            <person name="Wang Q."/>
            <person name="Zhang B."/>
            <person name="Ji P."/>
            <person name="Sakyi L.B."/>
            <person name="Cui X."/>
            <person name="Yuan T."/>
            <person name="Jiang B."/>
            <person name="Yang W."/>
            <person name="Lam T.T.-Y."/>
            <person name="Chang Q."/>
            <person name="Ding S."/>
            <person name="Wang X."/>
            <person name="Zhu J."/>
            <person name="Ruan X."/>
            <person name="Zhao L."/>
            <person name="Wei J."/>
            <person name="Que T."/>
            <person name="Du C."/>
            <person name="Cheng J."/>
            <person name="Dai P."/>
            <person name="Han X."/>
            <person name="Huang E."/>
            <person name="Gao Y."/>
            <person name="Liu J."/>
            <person name="Shao H."/>
            <person name="Ye R."/>
            <person name="Li L."/>
            <person name="Wei W."/>
            <person name="Wang X."/>
            <person name="Wang C."/>
            <person name="Yang T."/>
            <person name="Huo Q."/>
            <person name="Li W."/>
            <person name="Guo W."/>
            <person name="Chen H."/>
            <person name="Zhou L."/>
            <person name="Ni X."/>
            <person name="Tian J."/>
            <person name="Zhou Y."/>
            <person name="Sheng Y."/>
            <person name="Liu T."/>
            <person name="Pan Y."/>
            <person name="Xia L."/>
            <person name="Li J."/>
            <person name="Zhao F."/>
            <person name="Cao W."/>
        </authorList>
    </citation>
    <scope>NUCLEOTIDE SEQUENCE</scope>
    <source>
        <strain evidence="1">Hyas-2018</strain>
    </source>
</reference>
<dbReference type="Proteomes" id="UP000821845">
    <property type="component" value="Chromosome 1"/>
</dbReference>
<comment type="caution">
    <text evidence="1">The sequence shown here is derived from an EMBL/GenBank/DDBJ whole genome shotgun (WGS) entry which is preliminary data.</text>
</comment>
<keyword evidence="2" id="KW-1185">Reference proteome</keyword>
<accession>A0ACB7TJZ5</accession>
<evidence type="ECO:0000313" key="1">
    <source>
        <dbReference type="EMBL" id="KAH6946458.1"/>
    </source>
</evidence>
<evidence type="ECO:0000313" key="2">
    <source>
        <dbReference type="Proteomes" id="UP000821845"/>
    </source>
</evidence>
<dbReference type="EMBL" id="CM023481">
    <property type="protein sequence ID" value="KAH6946458.1"/>
    <property type="molecule type" value="Genomic_DNA"/>
</dbReference>
<protein>
    <submittedName>
        <fullName evidence="1">Uncharacterized protein</fullName>
    </submittedName>
</protein>
<organism evidence="1 2">
    <name type="scientific">Hyalomma asiaticum</name>
    <name type="common">Tick</name>
    <dbReference type="NCBI Taxonomy" id="266040"/>
    <lineage>
        <taxon>Eukaryota</taxon>
        <taxon>Metazoa</taxon>
        <taxon>Ecdysozoa</taxon>
        <taxon>Arthropoda</taxon>
        <taxon>Chelicerata</taxon>
        <taxon>Arachnida</taxon>
        <taxon>Acari</taxon>
        <taxon>Parasitiformes</taxon>
        <taxon>Ixodida</taxon>
        <taxon>Ixodoidea</taxon>
        <taxon>Ixodidae</taxon>
        <taxon>Hyalomminae</taxon>
        <taxon>Hyalomma</taxon>
    </lineage>
</organism>
<name>A0ACB7TJZ5_HYAAI</name>
<gene>
    <name evidence="1" type="ORF">HPB50_013671</name>
</gene>
<proteinExistence type="predicted"/>
<sequence>MALSDAAAGSSLSRTPGLQDVAAASVADSTSDYRTIDNSGLQSSLVKTISQNYNVDELRKILSDIYCSTVHSLNLEVIQTWLHVVQDIRAFLLAHEDEDYMQLYSKSMHLRLTTCWNEILYAIIGHVRHAPNLLGQTFQRSAGNKKLTINSCIACFCHFCNEVGITWNKGVSDILSLLRDILTILKQNYQDPSLIETWIRQAEESQANITTACAEFQKSVRVLTSLVDEEQVPSEALLMHKLFTVCTGDMRQSLETEMISQLQDDVLMSERCVASAAVLQAKITVLKAWNDTVGKLLATFTRTWSQDTRFSVTDVYISALESFHGSWARILCSVMVATDLLEGDFIRIELDPATVKAVQAGIIADLSRETDLMKAPRSDESGGSSSAEPFPLTNPTYWYKNWLTLAHAVEKSVLTLGDLLTRQDKATTDQASLSRLYQGAATCLERYEQACSLLRHYALFEANTTTWIWQTGLACEKLQLSLTDHLASVAFKPTKLRVVENELETLKVDLLTKLRDLRKERAIPDNYVEIFRSRTAEWLNRLQMCTKDTLQEAVEAAEKARAGCSDRAKLDECIAALPSLLEEGFRDVESQLQRLCANEAWKIDDIGILAHLSESRGNV</sequence>